<dbReference type="InterPro" id="IPR036390">
    <property type="entry name" value="WH_DNA-bd_sf"/>
</dbReference>
<dbReference type="GO" id="GO:0032993">
    <property type="term" value="C:protein-DNA complex"/>
    <property type="evidence" value="ECO:0007669"/>
    <property type="project" value="TreeGrafter"/>
</dbReference>
<feature type="domain" description="HTH lysR-type" evidence="5">
    <location>
        <begin position="1"/>
        <end position="60"/>
    </location>
</feature>
<evidence type="ECO:0000256" key="4">
    <source>
        <dbReference type="ARBA" id="ARBA00023163"/>
    </source>
</evidence>
<evidence type="ECO:0000256" key="2">
    <source>
        <dbReference type="ARBA" id="ARBA00023015"/>
    </source>
</evidence>
<reference evidence="6 7" key="1">
    <citation type="journal article" date="2013" name="ISME J.">
        <title>A metabolic model for members of the genus Tetrasphaera involved in enhanced biological phosphorus removal.</title>
        <authorList>
            <person name="Kristiansen R."/>
            <person name="Nguyen H.T.T."/>
            <person name="Saunders A.M."/>
            <person name="Nielsen J.L."/>
            <person name="Wimmer R."/>
            <person name="Le V.Q."/>
            <person name="McIlroy S.J."/>
            <person name="Petrovski S."/>
            <person name="Seviour R.J."/>
            <person name="Calteau A."/>
            <person name="Nielsen K.L."/>
            <person name="Nielsen P.H."/>
        </authorList>
    </citation>
    <scope>NUCLEOTIDE SEQUENCE [LARGE SCALE GENOMIC DNA]</scope>
    <source>
        <strain evidence="6 7">T1-X7</strain>
    </source>
</reference>
<dbReference type="GO" id="GO:0003700">
    <property type="term" value="F:DNA-binding transcription factor activity"/>
    <property type="evidence" value="ECO:0007669"/>
    <property type="project" value="InterPro"/>
</dbReference>
<keyword evidence="4" id="KW-0804">Transcription</keyword>
<comment type="similarity">
    <text evidence="1">Belongs to the LysR transcriptional regulatory family.</text>
</comment>
<dbReference type="EMBL" id="CAJB01000001">
    <property type="protein sequence ID" value="CCH75959.1"/>
    <property type="molecule type" value="Genomic_DNA"/>
</dbReference>
<dbReference type="PANTHER" id="PTHR30346:SF0">
    <property type="entry name" value="HCA OPERON TRANSCRIPTIONAL ACTIVATOR HCAR"/>
    <property type="match status" value="1"/>
</dbReference>
<comment type="caution">
    <text evidence="6">The sequence shown here is derived from an EMBL/GenBank/DDBJ whole genome shotgun (WGS) entry which is preliminary data.</text>
</comment>
<evidence type="ECO:0000256" key="3">
    <source>
        <dbReference type="ARBA" id="ARBA00023125"/>
    </source>
</evidence>
<keyword evidence="3" id="KW-0238">DNA-binding</keyword>
<evidence type="ECO:0000313" key="7">
    <source>
        <dbReference type="Proteomes" id="UP000035721"/>
    </source>
</evidence>
<dbReference type="Pfam" id="PF03466">
    <property type="entry name" value="LysR_substrate"/>
    <property type="match status" value="1"/>
</dbReference>
<gene>
    <name evidence="6" type="ORF">BN12_10106</name>
</gene>
<sequence length="305" mass="32798">MTVELVHVEAFLVVAEELHFGRAAARLRVDAAQVTRRVQVLERSVGARLLERTSRRVALTPLGRDVHASLQPAYEALMASLAIARTAAESTEGHLVVGFSDSAAGHEVDELCRRFEGAHPEARLELVNVGLRDQVQALESGEVDVLISWLALAGGEVEAAAPLARRQRVLAVGAGHRLARAQEVSVEELPDLRLPKWVPSDPFLVRMVEAFTPEVTPGGRPIPRNGPEVQTLNDMASAIARGKIEHATVEGVVLFEGNPEIVVLPISGLPPMELGLLVIRGPQNARVRAFLSVAARLSAEAAEQA</sequence>
<evidence type="ECO:0000313" key="6">
    <source>
        <dbReference type="EMBL" id="CCH75959.1"/>
    </source>
</evidence>
<dbReference type="PANTHER" id="PTHR30346">
    <property type="entry name" value="TRANSCRIPTIONAL DUAL REGULATOR HCAR-RELATED"/>
    <property type="match status" value="1"/>
</dbReference>
<dbReference type="Gene3D" id="1.10.10.10">
    <property type="entry name" value="Winged helix-like DNA-binding domain superfamily/Winged helix DNA-binding domain"/>
    <property type="match status" value="1"/>
</dbReference>
<dbReference type="InterPro" id="IPR036388">
    <property type="entry name" value="WH-like_DNA-bd_sf"/>
</dbReference>
<dbReference type="InterPro" id="IPR000847">
    <property type="entry name" value="LysR_HTH_N"/>
</dbReference>
<dbReference type="GO" id="GO:0003677">
    <property type="term" value="F:DNA binding"/>
    <property type="evidence" value="ECO:0007669"/>
    <property type="project" value="UniProtKB-KW"/>
</dbReference>
<keyword evidence="2" id="KW-0805">Transcription regulation</keyword>
<dbReference type="SUPFAM" id="SSF46785">
    <property type="entry name" value="Winged helix' DNA-binding domain"/>
    <property type="match status" value="1"/>
</dbReference>
<dbReference type="PROSITE" id="PS50931">
    <property type="entry name" value="HTH_LYSR"/>
    <property type="match status" value="1"/>
</dbReference>
<keyword evidence="7" id="KW-1185">Reference proteome</keyword>
<dbReference type="RefSeq" id="WP_048549570.1">
    <property type="nucleotide sequence ID" value="NZ_HF570958.1"/>
</dbReference>
<dbReference type="SUPFAM" id="SSF53850">
    <property type="entry name" value="Periplasmic binding protein-like II"/>
    <property type="match status" value="1"/>
</dbReference>
<dbReference type="InterPro" id="IPR005119">
    <property type="entry name" value="LysR_subst-bd"/>
</dbReference>
<name>A0A077LVB9_9MICO</name>
<evidence type="ECO:0000256" key="1">
    <source>
        <dbReference type="ARBA" id="ARBA00009437"/>
    </source>
</evidence>
<dbReference type="STRING" id="1194083.BN12_10106"/>
<protein>
    <submittedName>
        <fullName evidence="6">Putative transcriptional regulator</fullName>
    </submittedName>
</protein>
<dbReference type="Proteomes" id="UP000035721">
    <property type="component" value="Unassembled WGS sequence"/>
</dbReference>
<evidence type="ECO:0000259" key="5">
    <source>
        <dbReference type="PROSITE" id="PS50931"/>
    </source>
</evidence>
<organism evidence="6 7">
    <name type="scientific">Nostocoides japonicum T1-X7</name>
    <dbReference type="NCBI Taxonomy" id="1194083"/>
    <lineage>
        <taxon>Bacteria</taxon>
        <taxon>Bacillati</taxon>
        <taxon>Actinomycetota</taxon>
        <taxon>Actinomycetes</taxon>
        <taxon>Micrococcales</taxon>
        <taxon>Intrasporangiaceae</taxon>
        <taxon>Nostocoides</taxon>
    </lineage>
</organism>
<dbReference type="Pfam" id="PF00126">
    <property type="entry name" value="HTH_1"/>
    <property type="match status" value="1"/>
</dbReference>
<dbReference type="Gene3D" id="3.40.190.10">
    <property type="entry name" value="Periplasmic binding protein-like II"/>
    <property type="match status" value="2"/>
</dbReference>
<proteinExistence type="inferred from homology"/>
<dbReference type="AlphaFoldDB" id="A0A077LVB9"/>
<accession>A0A077LVB9</accession>